<feature type="domain" description="O-methyltransferase C-terminal" evidence="5">
    <location>
        <begin position="205"/>
        <end position="394"/>
    </location>
</feature>
<sequence length="441" mass="50662">MSGIKDLAEVISEDADIVIKEFEEKNIPDFSWSEDAPFAFPKVSPECYEAIQRISAAAVRIQRLATPPVNFLHMLHDKCYEIGAIKALMDLGVPYEIFLQNDISYEDLARIVRIDKDLLARYVRLAAAAGFLFEPRPGFVSHNVTSAIFMKDRRTAHALHWGFKEALITASEISESFKMDPTGRNPYCSAWSISHRERGEALETYWQRIERVPEDAKQYQSLMVATAKLEQYSMEHVISCFDWRLVNTVVDCGGCPGHVSMALADRFHHLKFVVQDLPQAVALARKSLPKRYKSRITFEHNDLFKSQRVTADAYFYRWIMHSWPDDLAREIMRAAAKAMNHGAKIFINEMLMDDVDWDCESIEMEARMTDIRMHALHMGRVRSMDEYIALVRTADKRFRFERKHCPPGSLLSVLEFTFIEFPPVDSAGTDGSLTPVQEDYD</sequence>
<dbReference type="SUPFAM" id="SSF53335">
    <property type="entry name" value="S-adenosyl-L-methionine-dependent methyltransferases"/>
    <property type="match status" value="1"/>
</dbReference>
<proteinExistence type="inferred from homology"/>
<dbReference type="InterPro" id="IPR016461">
    <property type="entry name" value="COMT-like"/>
</dbReference>
<dbReference type="PROSITE" id="PS51683">
    <property type="entry name" value="SAM_OMT_II"/>
    <property type="match status" value="1"/>
</dbReference>
<evidence type="ECO:0000313" key="6">
    <source>
        <dbReference type="EMBL" id="KAL1867948.1"/>
    </source>
</evidence>
<protein>
    <recommendedName>
        <fullName evidence="5">O-methyltransferase C-terminal domain-containing protein</fullName>
    </recommendedName>
</protein>
<comment type="caution">
    <text evidence="6">The sequence shown here is derived from an EMBL/GenBank/DDBJ whole genome shotgun (WGS) entry which is preliminary data.</text>
</comment>
<comment type="similarity">
    <text evidence="4">Belongs to the class I-like SAM-binding methyltransferase superfamily. Cation-independent O-methyltransferase family.</text>
</comment>
<evidence type="ECO:0000256" key="4">
    <source>
        <dbReference type="ARBA" id="ARBA00038277"/>
    </source>
</evidence>
<evidence type="ECO:0000256" key="2">
    <source>
        <dbReference type="ARBA" id="ARBA00022679"/>
    </source>
</evidence>
<accession>A0ABR3WWB0</accession>
<dbReference type="InterPro" id="IPR036390">
    <property type="entry name" value="WH_DNA-bd_sf"/>
</dbReference>
<evidence type="ECO:0000256" key="1">
    <source>
        <dbReference type="ARBA" id="ARBA00022603"/>
    </source>
</evidence>
<dbReference type="PANTHER" id="PTHR43712">
    <property type="entry name" value="PUTATIVE (AFU_ORTHOLOGUE AFUA_4G14580)-RELATED"/>
    <property type="match status" value="1"/>
</dbReference>
<reference evidence="6 7" key="1">
    <citation type="journal article" date="2024" name="IMA Fungus">
        <title>IMA Genome - F19 : A genome assembly and annotation guide to empower mycologists, including annotated draft genome sequences of Ceratocystis pirilliformis, Diaporthe australafricana, Fusarium ophioides, Paecilomyces lecythidis, and Sporothrix stenoceras.</title>
        <authorList>
            <person name="Aylward J."/>
            <person name="Wilson A.M."/>
            <person name="Visagie C.M."/>
            <person name="Spraker J."/>
            <person name="Barnes I."/>
            <person name="Buitendag C."/>
            <person name="Ceriani C."/>
            <person name="Del Mar Angel L."/>
            <person name="du Plessis D."/>
            <person name="Fuchs T."/>
            <person name="Gasser K."/>
            <person name="Kramer D."/>
            <person name="Li W."/>
            <person name="Munsamy K."/>
            <person name="Piso A."/>
            <person name="Price J.L."/>
            <person name="Sonnekus B."/>
            <person name="Thomas C."/>
            <person name="van der Nest A."/>
            <person name="van Dijk A."/>
            <person name="van Heerden A."/>
            <person name="van Vuuren N."/>
            <person name="Yilmaz N."/>
            <person name="Duong T.A."/>
            <person name="van der Merwe N.A."/>
            <person name="Wingfield M.J."/>
            <person name="Wingfield B.D."/>
        </authorList>
    </citation>
    <scope>NUCLEOTIDE SEQUENCE [LARGE SCALE GENOMIC DNA]</scope>
    <source>
        <strain evidence="6 7">CMW 18167</strain>
    </source>
</reference>
<dbReference type="EMBL" id="JAVDPF010000041">
    <property type="protein sequence ID" value="KAL1867948.1"/>
    <property type="molecule type" value="Genomic_DNA"/>
</dbReference>
<dbReference type="SUPFAM" id="SSF46785">
    <property type="entry name" value="Winged helix' DNA-binding domain"/>
    <property type="match status" value="1"/>
</dbReference>
<dbReference type="Gene3D" id="1.10.10.10">
    <property type="entry name" value="Winged helix-like DNA-binding domain superfamily/Winged helix DNA-binding domain"/>
    <property type="match status" value="1"/>
</dbReference>
<dbReference type="Proteomes" id="UP001583193">
    <property type="component" value="Unassembled WGS sequence"/>
</dbReference>
<keyword evidence="1" id="KW-0489">Methyltransferase</keyword>
<keyword evidence="7" id="KW-1185">Reference proteome</keyword>
<dbReference type="InterPro" id="IPR029063">
    <property type="entry name" value="SAM-dependent_MTases_sf"/>
</dbReference>
<evidence type="ECO:0000313" key="7">
    <source>
        <dbReference type="Proteomes" id="UP001583193"/>
    </source>
</evidence>
<evidence type="ECO:0000256" key="3">
    <source>
        <dbReference type="ARBA" id="ARBA00022691"/>
    </source>
</evidence>
<keyword evidence="3" id="KW-0949">S-adenosyl-L-methionine</keyword>
<dbReference type="InterPro" id="IPR001077">
    <property type="entry name" value="COMT_C"/>
</dbReference>
<name>A0ABR3WWB0_9EURO</name>
<dbReference type="InterPro" id="IPR036388">
    <property type="entry name" value="WH-like_DNA-bd_sf"/>
</dbReference>
<evidence type="ECO:0000259" key="5">
    <source>
        <dbReference type="Pfam" id="PF00891"/>
    </source>
</evidence>
<dbReference type="PANTHER" id="PTHR43712:SF5">
    <property type="entry name" value="O-METHYLTRANSFERASE ASQN-RELATED"/>
    <property type="match status" value="1"/>
</dbReference>
<organism evidence="6 7">
    <name type="scientific">Paecilomyces lecythidis</name>
    <dbReference type="NCBI Taxonomy" id="3004212"/>
    <lineage>
        <taxon>Eukaryota</taxon>
        <taxon>Fungi</taxon>
        <taxon>Dikarya</taxon>
        <taxon>Ascomycota</taxon>
        <taxon>Pezizomycotina</taxon>
        <taxon>Eurotiomycetes</taxon>
        <taxon>Eurotiomycetidae</taxon>
        <taxon>Eurotiales</taxon>
        <taxon>Thermoascaceae</taxon>
        <taxon>Paecilomyces</taxon>
    </lineage>
</organism>
<dbReference type="Gene3D" id="3.40.50.150">
    <property type="entry name" value="Vaccinia Virus protein VP39"/>
    <property type="match status" value="1"/>
</dbReference>
<dbReference type="Pfam" id="PF00891">
    <property type="entry name" value="Methyltransf_2"/>
    <property type="match status" value="1"/>
</dbReference>
<keyword evidence="2" id="KW-0808">Transferase</keyword>
<gene>
    <name evidence="6" type="ORF">Plec18167_008414</name>
</gene>